<gene>
    <name evidence="2" type="ORF">H6X83_05770</name>
</gene>
<reference evidence="2 3" key="1">
    <citation type="submission" date="2020-08" db="EMBL/GenBank/DDBJ databases">
        <authorList>
            <person name="Ren C."/>
            <person name="Gu Y."/>
            <person name="Xu Y."/>
        </authorList>
    </citation>
    <scope>NUCLEOTIDE SEQUENCE [LARGE SCALE GENOMIC DNA]</scope>
    <source>
        <strain evidence="2 3">LBM18003</strain>
    </source>
</reference>
<dbReference type="KEGG" id="caml:H6X83_05770"/>
<dbReference type="InterPro" id="IPR000836">
    <property type="entry name" value="PRTase_dom"/>
</dbReference>
<evidence type="ECO:0000313" key="2">
    <source>
        <dbReference type="EMBL" id="QNO19116.1"/>
    </source>
</evidence>
<dbReference type="Gene3D" id="3.40.50.2020">
    <property type="match status" value="1"/>
</dbReference>
<name>A0A7G9WKA4_9FIRM</name>
<dbReference type="AlphaFoldDB" id="A0A7G9WKA4"/>
<keyword evidence="2" id="KW-0328">Glycosyltransferase</keyword>
<dbReference type="GO" id="GO:0003999">
    <property type="term" value="F:adenine phosphoribosyltransferase activity"/>
    <property type="evidence" value="ECO:0007669"/>
    <property type="project" value="UniProtKB-EC"/>
</dbReference>
<dbReference type="PANTHER" id="PTHR43218">
    <property type="entry name" value="PHOSPHORIBOSYLTRANSFERASE-RELATED"/>
    <property type="match status" value="1"/>
</dbReference>
<evidence type="ECO:0000313" key="3">
    <source>
        <dbReference type="Proteomes" id="UP000516046"/>
    </source>
</evidence>
<dbReference type="NCBIfam" id="NF005592">
    <property type="entry name" value="PRK07322.1"/>
    <property type="match status" value="1"/>
</dbReference>
<organism evidence="2 3">
    <name type="scientific">Caproicibacterium amylolyticum</name>
    <dbReference type="NCBI Taxonomy" id="2766537"/>
    <lineage>
        <taxon>Bacteria</taxon>
        <taxon>Bacillati</taxon>
        <taxon>Bacillota</taxon>
        <taxon>Clostridia</taxon>
        <taxon>Eubacteriales</taxon>
        <taxon>Oscillospiraceae</taxon>
        <taxon>Caproicibacterium</taxon>
    </lineage>
</organism>
<feature type="domain" description="Phosphoribosyltransferase" evidence="1">
    <location>
        <begin position="69"/>
        <end position="196"/>
    </location>
</feature>
<dbReference type="CDD" id="cd06223">
    <property type="entry name" value="PRTases_typeI"/>
    <property type="match status" value="1"/>
</dbReference>
<dbReference type="EC" id="2.4.2.7" evidence="2"/>
<keyword evidence="2" id="KW-0808">Transferase</keyword>
<dbReference type="SUPFAM" id="SSF53271">
    <property type="entry name" value="PRTase-like"/>
    <property type="match status" value="1"/>
</dbReference>
<proteinExistence type="predicted"/>
<dbReference type="Proteomes" id="UP000516046">
    <property type="component" value="Chromosome"/>
</dbReference>
<dbReference type="InterPro" id="IPR029057">
    <property type="entry name" value="PRTase-like"/>
</dbReference>
<sequence>MRGAKLASLKHNYCRKAGFFVNQIKTIDGRQYYHMTIAGCERDLPLCPISDTMNIAGFVMLGDVEITKASAAELLKRCPEHDVVVTAETKGIPLCYEMARQGCGRYIVARKSLKSYMRNPIHVQVKSITTDHVQELYLAEDDYKGLKGKRVLIVDDVISTGESLEAMEKLVEQFEGNIVGRAAVLAEGDAQDRKDIIFLEPLPLFSKE</sequence>
<protein>
    <submittedName>
        <fullName evidence="2">Adenine phosphoribosyltransferase</fullName>
        <ecNumber evidence="2">2.4.2.7</ecNumber>
    </submittedName>
</protein>
<accession>A0A7G9WKA4</accession>
<dbReference type="Pfam" id="PF00156">
    <property type="entry name" value="Pribosyltran"/>
    <property type="match status" value="1"/>
</dbReference>
<keyword evidence="3" id="KW-1185">Reference proteome</keyword>
<dbReference type="EMBL" id="CP060696">
    <property type="protein sequence ID" value="QNO19116.1"/>
    <property type="molecule type" value="Genomic_DNA"/>
</dbReference>
<dbReference type="PANTHER" id="PTHR43218:SF1">
    <property type="entry name" value="PHOSPHORIBOSYLTRANSFERASE"/>
    <property type="match status" value="1"/>
</dbReference>
<evidence type="ECO:0000259" key="1">
    <source>
        <dbReference type="Pfam" id="PF00156"/>
    </source>
</evidence>